<evidence type="ECO:0000313" key="12">
    <source>
        <dbReference type="Proteomes" id="UP001057134"/>
    </source>
</evidence>
<evidence type="ECO:0000256" key="1">
    <source>
        <dbReference type="ARBA" id="ARBA00004651"/>
    </source>
</evidence>
<dbReference type="InterPro" id="IPR033479">
    <property type="entry name" value="dCache_1"/>
</dbReference>
<dbReference type="PANTHER" id="PTHR43280:SF28">
    <property type="entry name" value="HTH-TYPE TRANSCRIPTIONAL ACTIVATOR RHAS"/>
    <property type="match status" value="1"/>
</dbReference>
<dbReference type="InterPro" id="IPR041522">
    <property type="entry name" value="CdaR_GGDEF"/>
</dbReference>
<accession>A0ABY4S0Z7</accession>
<dbReference type="InterPro" id="IPR018060">
    <property type="entry name" value="HTH_AraC"/>
</dbReference>
<organism evidence="11 12">
    <name type="scientific">Paenibacillus konkukensis</name>
    <dbReference type="NCBI Taxonomy" id="2020716"/>
    <lineage>
        <taxon>Bacteria</taxon>
        <taxon>Bacillati</taxon>
        <taxon>Bacillota</taxon>
        <taxon>Bacilli</taxon>
        <taxon>Bacillales</taxon>
        <taxon>Paenibacillaceae</taxon>
        <taxon>Paenibacillus</taxon>
    </lineage>
</organism>
<dbReference type="Pfam" id="PF02743">
    <property type="entry name" value="dCache_1"/>
    <property type="match status" value="1"/>
</dbReference>
<dbReference type="SMART" id="SM00342">
    <property type="entry name" value="HTH_ARAC"/>
    <property type="match status" value="1"/>
</dbReference>
<keyword evidence="12" id="KW-1185">Reference proteome</keyword>
<evidence type="ECO:0000256" key="5">
    <source>
        <dbReference type="ARBA" id="ARBA00023015"/>
    </source>
</evidence>
<evidence type="ECO:0000256" key="8">
    <source>
        <dbReference type="ARBA" id="ARBA00023163"/>
    </source>
</evidence>
<feature type="transmembrane region" description="Helical" evidence="9">
    <location>
        <begin position="290"/>
        <end position="308"/>
    </location>
</feature>
<keyword evidence="2" id="KW-1003">Cell membrane</keyword>
<comment type="subcellular location">
    <subcellularLocation>
        <location evidence="1">Cell membrane</location>
        <topology evidence="1">Multi-pass membrane protein</topology>
    </subcellularLocation>
</comment>
<dbReference type="InterPro" id="IPR009057">
    <property type="entry name" value="Homeodomain-like_sf"/>
</dbReference>
<dbReference type="SUPFAM" id="SSF46689">
    <property type="entry name" value="Homeodomain-like"/>
    <property type="match status" value="2"/>
</dbReference>
<evidence type="ECO:0000256" key="6">
    <source>
        <dbReference type="ARBA" id="ARBA00023125"/>
    </source>
</evidence>
<evidence type="ECO:0000313" key="11">
    <source>
        <dbReference type="EMBL" id="UQZ87469.1"/>
    </source>
</evidence>
<evidence type="ECO:0000256" key="2">
    <source>
        <dbReference type="ARBA" id="ARBA00022475"/>
    </source>
</evidence>
<feature type="domain" description="HTH araC/xylS-type" evidence="10">
    <location>
        <begin position="663"/>
        <end position="761"/>
    </location>
</feature>
<keyword evidence="4 9" id="KW-1133">Transmembrane helix</keyword>
<evidence type="ECO:0000256" key="9">
    <source>
        <dbReference type="SAM" id="Phobius"/>
    </source>
</evidence>
<sequence>MKRTVFIRLLFHLTIAMVVITLLVGALVYRYTNMMLKEEVLGTNTELLDQTRKIVEQALGEVQQMASSLALNSEVQKSVWLPWNLEEEYRFLKSTSDLFTDRINSSNYLHSIYLYSAINQKLIFGSGITDLSDFAYREGLQRFLGNRSASAWEAASLDSASGSDNVISFYFTVPILDVQKKGALLINLKEDVLYNAVVNTNKRKLGNVAILNSEGEVLSYNDKDRLLTRFDQADIERIQREKEGYFIETIGGVPTLVSYMTSSFNGWVYLTLNPYDEVFKRSKEVIRTTLIISLIALLLGIVLMVLVSRTYYRPVKRMVQAISAHMDKPLPGVPYKDEFGFIGESINHLFNENEEFKAKFRGQEMILRDHVLVNLLSGKGTDPDEMLRQLQYYQLGLDPEQFIVLVVRIHLEEAGDASENAEQVRNLMHFQIRTICEETMAAYGKGVYVSQFHKHDVIIMNTGQWEEHNQALEKAKELAHRMIAGVTGQMEGVALTVGIGGNYRKVSDISLSYNEAVEALLYEQLAGVGSILSIHDMQVNRASRNRFIAYRNQVDKLLADLKTGSLDKALQTKDQIIDQLHRDTQFGFSYKHMMLTHLLNSLVAVRVELVQKDDSHEEERRWYADFAKLQNLDEIRGWIGLVLEQTAGELQSKRENKNVEVIEKLVDYIRQHYREPIGLQTLADLVFMNGNYLSKVFKEVTGQTFMDFLTEIRFAEACRMLDDTERNINEIAELTGFGQKQNLIRTFKKMTGQTPTEYRNREVMERLNEEN</sequence>
<reference evidence="11" key="2">
    <citation type="journal article" date="2021" name="J Anim Sci Technol">
        <title>Complete genome sequence of Paenibacillus konkukensis sp. nov. SK3146 as a potential probiotic strain.</title>
        <authorList>
            <person name="Jung H.I."/>
            <person name="Park S."/>
            <person name="Niu K.M."/>
            <person name="Lee S.W."/>
            <person name="Kothari D."/>
            <person name="Yi K.J."/>
            <person name="Kim S.K."/>
        </authorList>
    </citation>
    <scope>NUCLEOTIDE SEQUENCE</scope>
    <source>
        <strain evidence="11">SK3146</strain>
    </source>
</reference>
<evidence type="ECO:0000256" key="4">
    <source>
        <dbReference type="ARBA" id="ARBA00022989"/>
    </source>
</evidence>
<keyword evidence="3 9" id="KW-0812">Transmembrane</keyword>
<dbReference type="Gene3D" id="6.10.340.10">
    <property type="match status" value="1"/>
</dbReference>
<dbReference type="RefSeq" id="WP_249862928.1">
    <property type="nucleotide sequence ID" value="NZ_CP027059.1"/>
</dbReference>
<keyword evidence="5" id="KW-0805">Transcription regulation</keyword>
<evidence type="ECO:0000256" key="3">
    <source>
        <dbReference type="ARBA" id="ARBA00022692"/>
    </source>
</evidence>
<dbReference type="Gene3D" id="1.10.10.60">
    <property type="entry name" value="Homeodomain-like"/>
    <property type="match status" value="2"/>
</dbReference>
<feature type="transmembrane region" description="Helical" evidence="9">
    <location>
        <begin position="6"/>
        <end position="29"/>
    </location>
</feature>
<dbReference type="EMBL" id="CP027059">
    <property type="protein sequence ID" value="UQZ87469.1"/>
    <property type="molecule type" value="Genomic_DNA"/>
</dbReference>
<dbReference type="Pfam" id="PF12833">
    <property type="entry name" value="HTH_18"/>
    <property type="match status" value="1"/>
</dbReference>
<proteinExistence type="predicted"/>
<reference evidence="11" key="1">
    <citation type="submission" date="2018-02" db="EMBL/GenBank/DDBJ databases">
        <authorList>
            <person name="Kim S.-K."/>
            <person name="Jung H.-I."/>
            <person name="Lee S.-W."/>
        </authorList>
    </citation>
    <scope>NUCLEOTIDE SEQUENCE</scope>
    <source>
        <strain evidence="11">SK3146</strain>
    </source>
</reference>
<dbReference type="Proteomes" id="UP001057134">
    <property type="component" value="Chromosome"/>
</dbReference>
<keyword evidence="7 9" id="KW-0472">Membrane</keyword>
<keyword evidence="6" id="KW-0238">DNA-binding</keyword>
<gene>
    <name evidence="11" type="primary">yesS_67</name>
    <name evidence="11" type="ORF">SK3146_06771</name>
</gene>
<dbReference type="PROSITE" id="PS01124">
    <property type="entry name" value="HTH_ARAC_FAMILY_2"/>
    <property type="match status" value="1"/>
</dbReference>
<dbReference type="Pfam" id="PF17853">
    <property type="entry name" value="GGDEF_2"/>
    <property type="match status" value="1"/>
</dbReference>
<dbReference type="PANTHER" id="PTHR43280">
    <property type="entry name" value="ARAC-FAMILY TRANSCRIPTIONAL REGULATOR"/>
    <property type="match status" value="1"/>
</dbReference>
<evidence type="ECO:0000256" key="7">
    <source>
        <dbReference type="ARBA" id="ARBA00023136"/>
    </source>
</evidence>
<name>A0ABY4S0Z7_9BACL</name>
<protein>
    <submittedName>
        <fullName evidence="11">HTH-type transcriptional regulator YesS</fullName>
    </submittedName>
</protein>
<evidence type="ECO:0000259" key="10">
    <source>
        <dbReference type="PROSITE" id="PS01124"/>
    </source>
</evidence>
<keyword evidence="8" id="KW-0804">Transcription</keyword>